<dbReference type="InterPro" id="IPR023833">
    <property type="entry name" value="Signal_pept_SipW-depend-type"/>
</dbReference>
<gene>
    <name evidence="1" type="ORF">WDU93_01595</name>
</gene>
<dbReference type="Proteomes" id="UP001366085">
    <property type="component" value="Unassembled WGS sequence"/>
</dbReference>
<comment type="caution">
    <text evidence="1">The sequence shown here is derived from an EMBL/GenBank/DDBJ whole genome shotgun (WGS) entry which is preliminary data.</text>
</comment>
<name>A0ABU8LH77_9MICO</name>
<dbReference type="RefSeq" id="WP_337316674.1">
    <property type="nucleotide sequence ID" value="NZ_JBBDGN010000001.1"/>
</dbReference>
<proteinExistence type="predicted"/>
<keyword evidence="2" id="KW-1185">Reference proteome</keyword>
<dbReference type="NCBIfam" id="TIGR04088">
    <property type="entry name" value="cognate_SipW"/>
    <property type="match status" value="1"/>
</dbReference>
<reference evidence="1 2" key="1">
    <citation type="submission" date="2024-02" db="EMBL/GenBank/DDBJ databases">
        <authorList>
            <person name="Saticioglu I.B."/>
        </authorList>
    </citation>
    <scope>NUCLEOTIDE SEQUENCE [LARGE SCALE GENOMIC DNA]</scope>
    <source>
        <strain evidence="1 2">Mu-43</strain>
    </source>
</reference>
<evidence type="ECO:0000313" key="1">
    <source>
        <dbReference type="EMBL" id="MEJ1090370.1"/>
    </source>
</evidence>
<evidence type="ECO:0000313" key="2">
    <source>
        <dbReference type="Proteomes" id="UP001366085"/>
    </source>
</evidence>
<accession>A0ABU8LH77</accession>
<sequence>MAEHVRPARRRRSGRTRMWLSLGLALGLGSVGTMALWSTTVTAVPGTVTAGQLDVLVNGALSGQGNRDGTTTMTWSVTNLLPGESQAYALPVSNGGVSTIPLDVRLSAYTSGALGPALRVQVYRSGTPTNTGGSASTPLASHYRTGTCTGTAAGSAQAVGTSAATATVVDATKVPLTVGASTTYCVIVSVDSAATTYNTAAYRDAKATLSIIVRGTQRGAP</sequence>
<protein>
    <submittedName>
        <fullName evidence="1">SipW-dependent-type signal peptide-containing protein</fullName>
    </submittedName>
</protein>
<dbReference type="EMBL" id="JBBDGN010000001">
    <property type="protein sequence ID" value="MEJ1090370.1"/>
    <property type="molecule type" value="Genomic_DNA"/>
</dbReference>
<organism evidence="1 2">
    <name type="scientific">Microbacterium istanbulense</name>
    <dbReference type="NCBI Taxonomy" id="3122049"/>
    <lineage>
        <taxon>Bacteria</taxon>
        <taxon>Bacillati</taxon>
        <taxon>Actinomycetota</taxon>
        <taxon>Actinomycetes</taxon>
        <taxon>Micrococcales</taxon>
        <taxon>Microbacteriaceae</taxon>
        <taxon>Microbacterium</taxon>
    </lineage>
</organism>